<dbReference type="EMBL" id="ANHY01000022">
    <property type="protein sequence ID" value="EKV26849.1"/>
    <property type="molecule type" value="Genomic_DNA"/>
</dbReference>
<keyword evidence="2" id="KW-1185">Reference proteome</keyword>
<reference evidence="1 2" key="1">
    <citation type="journal article" date="2013" name="Genome Announc.">
        <title>Draft Genome Sequence of an Alphaproteobacterium, Caenispirillum salinarum AK4(T), Isolated from a Solar Saltern.</title>
        <authorList>
            <person name="Khatri I."/>
            <person name="Singh A."/>
            <person name="Korpole S."/>
            <person name="Pinnaka A.K."/>
            <person name="Subramanian S."/>
        </authorList>
    </citation>
    <scope>NUCLEOTIDE SEQUENCE [LARGE SCALE GENOMIC DNA]</scope>
    <source>
        <strain evidence="1 2">AK4</strain>
    </source>
</reference>
<protein>
    <submittedName>
        <fullName evidence="1">Uncharacterized protein</fullName>
    </submittedName>
</protein>
<evidence type="ECO:0000313" key="2">
    <source>
        <dbReference type="Proteomes" id="UP000009881"/>
    </source>
</evidence>
<sequence>MGAEGIPARPRSLADVAARAIHTGDYTSAMKEFIDTLIAEAPVLPESAYATRPPLPESAVLRAHLGGMAEHLAALAGRAAPDWCREPVFFLDAPHVMAGAHADAIMRAQTPPAFARRNLFCGPVLLKLEAVTGRRSG</sequence>
<gene>
    <name evidence="1" type="ORF">C882_2072</name>
</gene>
<dbReference type="RefSeq" id="WP_009542468.1">
    <property type="nucleotide sequence ID" value="NZ_ANHY01000022.1"/>
</dbReference>
<dbReference type="AlphaFoldDB" id="K9GQ46"/>
<dbReference type="OrthoDB" id="7366035at2"/>
<comment type="caution">
    <text evidence="1">The sequence shown here is derived from an EMBL/GenBank/DDBJ whole genome shotgun (WGS) entry which is preliminary data.</text>
</comment>
<name>K9GQ46_9PROT</name>
<dbReference type="Proteomes" id="UP000009881">
    <property type="component" value="Unassembled WGS sequence"/>
</dbReference>
<organism evidence="1 2">
    <name type="scientific">Caenispirillum salinarum AK4</name>
    <dbReference type="NCBI Taxonomy" id="1238182"/>
    <lineage>
        <taxon>Bacteria</taxon>
        <taxon>Pseudomonadati</taxon>
        <taxon>Pseudomonadota</taxon>
        <taxon>Alphaproteobacteria</taxon>
        <taxon>Rhodospirillales</taxon>
        <taxon>Novispirillaceae</taxon>
        <taxon>Caenispirillum</taxon>
    </lineage>
</organism>
<evidence type="ECO:0000313" key="1">
    <source>
        <dbReference type="EMBL" id="EKV26849.1"/>
    </source>
</evidence>
<accession>K9GQ46</accession>
<proteinExistence type="predicted"/>
<dbReference type="STRING" id="1238182.C882_2072"/>